<dbReference type="AlphaFoldDB" id="A0A5C2RUC9"/>
<dbReference type="EMBL" id="ML122297">
    <property type="protein sequence ID" value="RPD55222.1"/>
    <property type="molecule type" value="Genomic_DNA"/>
</dbReference>
<evidence type="ECO:0000313" key="1">
    <source>
        <dbReference type="EMBL" id="RPD55222.1"/>
    </source>
</evidence>
<sequence>MDSLEPINTHVPLDVFDVVLSHVHDADDLRSCALVCGAWRPLARPYLFRGVVYRPAVPSRTFKDLVAFLSTLPEPGRFLRSVVVDGRSRDGERQLELDVDEILGQLAQLPTVTHITLTALRLSHPIPGTVASTPLDLSLAPKPSRAVKEVKIQECHFIRDVRPFRRILSSFGRIDALVLQHVFFESMVRAQPELAELPPLELELGTVFVSAVTGFTHVLEKMFGGFQRDAQPQSSPLSFAMALRGGTLYRATMIDIVRPLKKYVHTLSMNVLGFTCDLKWIIKEQVNSSPLKRSDVRVPKDWADGFHLEEYSSLDTLVLYSTTTSLLRREAATLLYSGILANNWRLLTQTPPQNLRHVELRFQRYGPHWRDTIDELWAIDDLEPALVRWETVDAGMLVRFPYLESFTCVLCDGGFVEQWGPFGKELAATPRSAHSRQAEFDDYVTFLQDAFPRLHAAGRLHFRMSDV</sequence>
<reference evidence="1" key="1">
    <citation type="journal article" date="2018" name="Genome Biol. Evol.">
        <title>Genomics and development of Lentinus tigrinus, a white-rot wood-decaying mushroom with dimorphic fruiting bodies.</title>
        <authorList>
            <person name="Wu B."/>
            <person name="Xu Z."/>
            <person name="Knudson A."/>
            <person name="Carlson A."/>
            <person name="Chen N."/>
            <person name="Kovaka S."/>
            <person name="LaButti K."/>
            <person name="Lipzen A."/>
            <person name="Pennachio C."/>
            <person name="Riley R."/>
            <person name="Schakwitz W."/>
            <person name="Umezawa K."/>
            <person name="Ohm R.A."/>
            <person name="Grigoriev I.V."/>
            <person name="Nagy L.G."/>
            <person name="Gibbons J."/>
            <person name="Hibbett D."/>
        </authorList>
    </citation>
    <scope>NUCLEOTIDE SEQUENCE [LARGE SCALE GENOMIC DNA]</scope>
    <source>
        <strain evidence="1">ALCF2SS1-6</strain>
    </source>
</reference>
<name>A0A5C2RUC9_9APHY</name>
<gene>
    <name evidence="1" type="ORF">L227DRAFT_657064</name>
</gene>
<evidence type="ECO:0000313" key="2">
    <source>
        <dbReference type="Proteomes" id="UP000313359"/>
    </source>
</evidence>
<accession>A0A5C2RUC9</accession>
<dbReference type="Proteomes" id="UP000313359">
    <property type="component" value="Unassembled WGS sequence"/>
</dbReference>
<evidence type="ECO:0008006" key="3">
    <source>
        <dbReference type="Google" id="ProtNLM"/>
    </source>
</evidence>
<dbReference type="SUPFAM" id="SSF81383">
    <property type="entry name" value="F-box domain"/>
    <property type="match status" value="1"/>
</dbReference>
<keyword evidence="2" id="KW-1185">Reference proteome</keyword>
<dbReference type="InterPro" id="IPR036047">
    <property type="entry name" value="F-box-like_dom_sf"/>
</dbReference>
<organism evidence="1 2">
    <name type="scientific">Lentinus tigrinus ALCF2SS1-6</name>
    <dbReference type="NCBI Taxonomy" id="1328759"/>
    <lineage>
        <taxon>Eukaryota</taxon>
        <taxon>Fungi</taxon>
        <taxon>Dikarya</taxon>
        <taxon>Basidiomycota</taxon>
        <taxon>Agaricomycotina</taxon>
        <taxon>Agaricomycetes</taxon>
        <taxon>Polyporales</taxon>
        <taxon>Polyporaceae</taxon>
        <taxon>Lentinus</taxon>
    </lineage>
</organism>
<dbReference type="OrthoDB" id="2921803at2759"/>
<protein>
    <recommendedName>
        <fullName evidence="3">F-box domain-containing protein</fullName>
    </recommendedName>
</protein>
<proteinExistence type="predicted"/>